<dbReference type="EMBL" id="CM007895">
    <property type="protein sequence ID" value="OTG22984.1"/>
    <property type="molecule type" value="Genomic_DNA"/>
</dbReference>
<keyword evidence="4" id="KW-1185">Reference proteome</keyword>
<dbReference type="InterPro" id="IPR036259">
    <property type="entry name" value="MFS_trans_sf"/>
</dbReference>
<keyword evidence="2" id="KW-0812">Transmembrane</keyword>
<reference evidence="4" key="1">
    <citation type="journal article" date="2017" name="Nature">
        <title>The sunflower genome provides insights into oil metabolism, flowering and Asterid evolution.</title>
        <authorList>
            <person name="Badouin H."/>
            <person name="Gouzy J."/>
            <person name="Grassa C.J."/>
            <person name="Murat F."/>
            <person name="Staton S.E."/>
            <person name="Cottret L."/>
            <person name="Lelandais-Briere C."/>
            <person name="Owens G.L."/>
            <person name="Carrere S."/>
            <person name="Mayjonade B."/>
            <person name="Legrand L."/>
            <person name="Gill N."/>
            <person name="Kane N.C."/>
            <person name="Bowers J.E."/>
            <person name="Hubner S."/>
            <person name="Bellec A."/>
            <person name="Berard A."/>
            <person name="Berges H."/>
            <person name="Blanchet N."/>
            <person name="Boniface M.C."/>
            <person name="Brunel D."/>
            <person name="Catrice O."/>
            <person name="Chaidir N."/>
            <person name="Claudel C."/>
            <person name="Donnadieu C."/>
            <person name="Faraut T."/>
            <person name="Fievet G."/>
            <person name="Helmstetter N."/>
            <person name="King M."/>
            <person name="Knapp S.J."/>
            <person name="Lai Z."/>
            <person name="Le Paslier M.C."/>
            <person name="Lippi Y."/>
            <person name="Lorenzon L."/>
            <person name="Mandel J.R."/>
            <person name="Marage G."/>
            <person name="Marchand G."/>
            <person name="Marquand E."/>
            <person name="Bret-Mestries E."/>
            <person name="Morien E."/>
            <person name="Nambeesan S."/>
            <person name="Nguyen T."/>
            <person name="Pegot-Espagnet P."/>
            <person name="Pouilly N."/>
            <person name="Raftis F."/>
            <person name="Sallet E."/>
            <person name="Schiex T."/>
            <person name="Thomas J."/>
            <person name="Vandecasteele C."/>
            <person name="Vares D."/>
            <person name="Vear F."/>
            <person name="Vautrin S."/>
            <person name="Crespi M."/>
            <person name="Mangin B."/>
            <person name="Burke J.M."/>
            <person name="Salse J."/>
            <person name="Munos S."/>
            <person name="Vincourt P."/>
            <person name="Rieseberg L.H."/>
            <person name="Langlade N.B."/>
        </authorList>
    </citation>
    <scope>NUCLEOTIDE SEQUENCE [LARGE SCALE GENOMIC DNA]</scope>
    <source>
        <strain evidence="4">cv. SF193</strain>
    </source>
</reference>
<organism evidence="3 4">
    <name type="scientific">Helianthus annuus</name>
    <name type="common">Common sunflower</name>
    <dbReference type="NCBI Taxonomy" id="4232"/>
    <lineage>
        <taxon>Eukaryota</taxon>
        <taxon>Viridiplantae</taxon>
        <taxon>Streptophyta</taxon>
        <taxon>Embryophyta</taxon>
        <taxon>Tracheophyta</taxon>
        <taxon>Spermatophyta</taxon>
        <taxon>Magnoliopsida</taxon>
        <taxon>eudicotyledons</taxon>
        <taxon>Gunneridae</taxon>
        <taxon>Pentapetalae</taxon>
        <taxon>asterids</taxon>
        <taxon>campanulids</taxon>
        <taxon>Asterales</taxon>
        <taxon>Asteraceae</taxon>
        <taxon>Asteroideae</taxon>
        <taxon>Heliantheae alliance</taxon>
        <taxon>Heliantheae</taxon>
        <taxon>Helianthus</taxon>
    </lineage>
</organism>
<feature type="transmembrane region" description="Helical" evidence="2">
    <location>
        <begin position="53"/>
        <end position="77"/>
    </location>
</feature>
<feature type="transmembrane region" description="Helical" evidence="2">
    <location>
        <begin position="20"/>
        <end position="41"/>
    </location>
</feature>
<evidence type="ECO:0000313" key="3">
    <source>
        <dbReference type="EMBL" id="OTG22984.1"/>
    </source>
</evidence>
<dbReference type="PANTHER" id="PTHR11654">
    <property type="entry name" value="OLIGOPEPTIDE TRANSPORTER-RELATED"/>
    <property type="match status" value="1"/>
</dbReference>
<dbReference type="AlphaFoldDB" id="A0A251UIR6"/>
<comment type="similarity">
    <text evidence="1">Belongs to the major facilitator superfamily. Phosphate:H(+) symporter (TC 2.A.1.9) family.</text>
</comment>
<dbReference type="Proteomes" id="UP000215914">
    <property type="component" value="Chromosome 6"/>
</dbReference>
<keyword evidence="2" id="KW-0472">Membrane</keyword>
<protein>
    <submittedName>
        <fullName evidence="3">Putative proton-dependent oligopeptide transporter family</fullName>
    </submittedName>
</protein>
<gene>
    <name evidence="3" type="ORF">HannXRQ_Chr06g0177361</name>
</gene>
<dbReference type="Gene3D" id="1.20.1250.20">
    <property type="entry name" value="MFS general substrate transporter like domains"/>
    <property type="match status" value="1"/>
</dbReference>
<sequence>MFISAIVEKKRLTVVQNNSLHNSATMSVFWLALLFIIIGIADGPDSLRSFGIALYLSVVGATNFLSSFLITIVDHVTTKVSEKSWFGKNLDSSHLDHFYLLLAVITVSNFCVCVRL</sequence>
<evidence type="ECO:0000256" key="1">
    <source>
        <dbReference type="ARBA" id="ARBA00044504"/>
    </source>
</evidence>
<accession>A0A251UIR6</accession>
<evidence type="ECO:0000313" key="4">
    <source>
        <dbReference type="Proteomes" id="UP000215914"/>
    </source>
</evidence>
<dbReference type="InParanoid" id="A0A251UIR6"/>
<proteinExistence type="inferred from homology"/>
<name>A0A251UIR6_HELAN</name>
<evidence type="ECO:0000256" key="2">
    <source>
        <dbReference type="SAM" id="Phobius"/>
    </source>
</evidence>
<keyword evidence="2" id="KW-1133">Transmembrane helix</keyword>